<name>A0A3S4CSR5_9MYCO</name>
<dbReference type="InterPro" id="IPR004840">
    <property type="entry name" value="Amino_acid_permease_CS"/>
</dbReference>
<evidence type="ECO:0000256" key="9">
    <source>
        <dbReference type="SAM" id="Phobius"/>
    </source>
</evidence>
<protein>
    <submittedName>
        <fullName evidence="11">General aromatic amino acid permease</fullName>
    </submittedName>
</protein>
<feature type="transmembrane region" description="Helical" evidence="9">
    <location>
        <begin position="99"/>
        <end position="117"/>
    </location>
</feature>
<dbReference type="PROSITE" id="PS00218">
    <property type="entry name" value="AMINO_ACID_PERMEASE_1"/>
    <property type="match status" value="1"/>
</dbReference>
<evidence type="ECO:0000313" key="12">
    <source>
        <dbReference type="Proteomes" id="UP000269998"/>
    </source>
</evidence>
<proteinExistence type="inferred from homology"/>
<dbReference type="GO" id="GO:0055085">
    <property type="term" value="P:transmembrane transport"/>
    <property type="evidence" value="ECO:0007669"/>
    <property type="project" value="InterPro"/>
</dbReference>
<evidence type="ECO:0000256" key="1">
    <source>
        <dbReference type="ARBA" id="ARBA00004651"/>
    </source>
</evidence>
<reference evidence="12" key="1">
    <citation type="submission" date="2018-02" db="EMBL/GenBank/DDBJ databases">
        <authorList>
            <person name="Seth-Smith MB H."/>
            <person name="Seth-Smith H."/>
        </authorList>
    </citation>
    <scope>NUCLEOTIDE SEQUENCE [LARGE SCALE GENOMIC DNA]</scope>
</reference>
<evidence type="ECO:0000256" key="4">
    <source>
        <dbReference type="ARBA" id="ARBA00022475"/>
    </source>
</evidence>
<keyword evidence="7 9" id="KW-1133">Transmembrane helix</keyword>
<keyword evidence="3" id="KW-0813">Transport</keyword>
<evidence type="ECO:0000256" key="5">
    <source>
        <dbReference type="ARBA" id="ARBA00022692"/>
    </source>
</evidence>
<feature type="transmembrane region" description="Helical" evidence="9">
    <location>
        <begin position="30"/>
        <end position="51"/>
    </location>
</feature>
<feature type="transmembrane region" description="Helical" evidence="9">
    <location>
        <begin position="253"/>
        <end position="274"/>
    </location>
</feature>
<feature type="transmembrane region" description="Helical" evidence="9">
    <location>
        <begin position="57"/>
        <end position="79"/>
    </location>
</feature>
<feature type="transmembrane region" description="Helical" evidence="9">
    <location>
        <begin position="299"/>
        <end position="323"/>
    </location>
</feature>
<keyword evidence="4" id="KW-1003">Cell membrane</keyword>
<feature type="transmembrane region" description="Helical" evidence="9">
    <location>
        <begin position="377"/>
        <end position="396"/>
    </location>
</feature>
<organism evidence="11 12">
    <name type="scientific">Mycobacterium basiliense</name>
    <dbReference type="NCBI Taxonomy" id="2094119"/>
    <lineage>
        <taxon>Bacteria</taxon>
        <taxon>Bacillati</taxon>
        <taxon>Actinomycetota</taxon>
        <taxon>Actinomycetes</taxon>
        <taxon>Mycobacteriales</taxon>
        <taxon>Mycobacteriaceae</taxon>
        <taxon>Mycobacterium</taxon>
    </lineage>
</organism>
<evidence type="ECO:0000256" key="3">
    <source>
        <dbReference type="ARBA" id="ARBA00022448"/>
    </source>
</evidence>
<evidence type="ECO:0000256" key="7">
    <source>
        <dbReference type="ARBA" id="ARBA00022989"/>
    </source>
</evidence>
<dbReference type="Gene3D" id="1.20.1740.10">
    <property type="entry name" value="Amino acid/polyamine transporter I"/>
    <property type="match status" value="1"/>
</dbReference>
<evidence type="ECO:0000256" key="2">
    <source>
        <dbReference type="ARBA" id="ARBA00008583"/>
    </source>
</evidence>
<dbReference type="Pfam" id="PF00324">
    <property type="entry name" value="AA_permease"/>
    <property type="match status" value="1"/>
</dbReference>
<dbReference type="Proteomes" id="UP000269998">
    <property type="component" value="Chromosome"/>
</dbReference>
<feature type="transmembrane region" description="Helical" evidence="9">
    <location>
        <begin position="417"/>
        <end position="435"/>
    </location>
</feature>
<keyword evidence="12" id="KW-1185">Reference proteome</keyword>
<dbReference type="PANTHER" id="PTHR43495">
    <property type="entry name" value="GABA PERMEASE"/>
    <property type="match status" value="1"/>
</dbReference>
<evidence type="ECO:0000256" key="6">
    <source>
        <dbReference type="ARBA" id="ARBA00022970"/>
    </source>
</evidence>
<feature type="transmembrane region" description="Helical" evidence="9">
    <location>
        <begin position="137"/>
        <end position="159"/>
    </location>
</feature>
<evidence type="ECO:0000259" key="10">
    <source>
        <dbReference type="Pfam" id="PF00324"/>
    </source>
</evidence>
<dbReference type="KEGG" id="mbai:MB901379_00528"/>
<dbReference type="FunFam" id="1.20.1740.10:FF:000001">
    <property type="entry name" value="Amino acid permease"/>
    <property type="match status" value="1"/>
</dbReference>
<keyword evidence="5 9" id="KW-0812">Transmembrane</keyword>
<dbReference type="GO" id="GO:0006865">
    <property type="term" value="P:amino acid transport"/>
    <property type="evidence" value="ECO:0007669"/>
    <property type="project" value="UniProtKB-KW"/>
</dbReference>
<dbReference type="PANTHER" id="PTHR43495:SF1">
    <property type="entry name" value="L-ASPARAGINE PERMEASE"/>
    <property type="match status" value="1"/>
</dbReference>
<feature type="domain" description="Amino acid permease/ SLC12A" evidence="10">
    <location>
        <begin position="28"/>
        <end position="436"/>
    </location>
</feature>
<feature type="transmembrane region" description="Helical" evidence="9">
    <location>
        <begin position="211"/>
        <end position="232"/>
    </location>
</feature>
<dbReference type="InterPro" id="IPR004841">
    <property type="entry name" value="AA-permease/SLC12A_dom"/>
</dbReference>
<sequence>MPPLDDAATERLTREDSGYHKSLNNRQLQMIALGGAIGTGLFLGAGGRLASAGPGLFLIYGVCGFFVFLILRALGELVLHRPSSGSFVSYAREFFGEKVAFAAGWMYFLNWAMTGIVDTTAIAHYCHYWKAFQFIPQWTLALIALVVVLAMNLISVKLFGELEFWAALVKVVALVTFLVVGTVFLAGRYHIDGQQTGPSLWSSHGGLLPTGLLPLVLVTSGVVFAYAAIELVGIAAGEATEPEKIMPRAINSVVFRIALFYIGSTVLLALLLPYTAYRDHVSPFVTFFSKVGFSGGGDLMNVVVLTAALSSLNAGLYSTGRILRSMAINGSGPKFTAPLSKNGVPFGGILLTAGIGMFGIVLNAIKPSQAFEIVLHIAATGVIVAWATIVACQLKFHRLTSAGLLERPKFRMPLSPYSGWATLLFLAGVLILMLIDETYGRWLLAAMLVGIPALIGGWYLVRHRVLATAQRAVARPPTQPTQQPQ</sequence>
<feature type="transmembrane region" description="Helical" evidence="9">
    <location>
        <begin position="441"/>
        <end position="461"/>
    </location>
</feature>
<evidence type="ECO:0000256" key="8">
    <source>
        <dbReference type="ARBA" id="ARBA00023136"/>
    </source>
</evidence>
<feature type="transmembrane region" description="Helical" evidence="9">
    <location>
        <begin position="171"/>
        <end position="191"/>
    </location>
</feature>
<gene>
    <name evidence="11" type="primary">aroP</name>
    <name evidence="11" type="ORF">MB901379_00528</name>
</gene>
<keyword evidence="8 9" id="KW-0472">Membrane</keyword>
<evidence type="ECO:0000313" key="11">
    <source>
        <dbReference type="EMBL" id="VDM86995.1"/>
    </source>
</evidence>
<dbReference type="AlphaFoldDB" id="A0A3S4CSR5"/>
<comment type="subcellular location">
    <subcellularLocation>
        <location evidence="1">Cell membrane</location>
        <topology evidence="1">Multi-pass membrane protein</topology>
    </subcellularLocation>
</comment>
<dbReference type="RefSeq" id="WP_158015226.1">
    <property type="nucleotide sequence ID" value="NZ_CBCSKE010000058.1"/>
</dbReference>
<dbReference type="GO" id="GO:0005886">
    <property type="term" value="C:plasma membrane"/>
    <property type="evidence" value="ECO:0007669"/>
    <property type="project" value="UniProtKB-SubCell"/>
</dbReference>
<accession>A0A3S4CSR5</accession>
<dbReference type="OrthoDB" id="5297508at2"/>
<dbReference type="PIRSF" id="PIRSF006060">
    <property type="entry name" value="AA_transporter"/>
    <property type="match status" value="1"/>
</dbReference>
<feature type="transmembrane region" description="Helical" evidence="9">
    <location>
        <begin position="344"/>
        <end position="365"/>
    </location>
</feature>
<comment type="similarity">
    <text evidence="2">Belongs to the amino acid-polyamine-organocation (APC) superfamily. Amino acid transporter (AAT) (TC 2.A.3.1) family.</text>
</comment>
<dbReference type="EMBL" id="LR130759">
    <property type="protein sequence ID" value="VDM86995.1"/>
    <property type="molecule type" value="Genomic_DNA"/>
</dbReference>
<keyword evidence="6" id="KW-0029">Amino-acid transport</keyword>